<evidence type="ECO:0000313" key="1">
    <source>
        <dbReference type="EMBL" id="MPC10817.1"/>
    </source>
</evidence>
<name>A0A5B7CMD8_PORTR</name>
<reference evidence="1 2" key="1">
    <citation type="submission" date="2019-05" db="EMBL/GenBank/DDBJ databases">
        <title>Another draft genome of Portunus trituberculatus and its Hox gene families provides insights of decapod evolution.</title>
        <authorList>
            <person name="Jeong J.-H."/>
            <person name="Song I."/>
            <person name="Kim S."/>
            <person name="Choi T."/>
            <person name="Kim D."/>
            <person name="Ryu S."/>
            <person name="Kim W."/>
        </authorList>
    </citation>
    <scope>NUCLEOTIDE SEQUENCE [LARGE SCALE GENOMIC DNA]</scope>
    <source>
        <tissue evidence="1">Muscle</tissue>
    </source>
</reference>
<evidence type="ECO:0000313" key="2">
    <source>
        <dbReference type="Proteomes" id="UP000324222"/>
    </source>
</evidence>
<dbReference type="AlphaFoldDB" id="A0A5B7CMD8"/>
<dbReference type="EMBL" id="VSRR010000132">
    <property type="protein sequence ID" value="MPC10817.1"/>
    <property type="molecule type" value="Genomic_DNA"/>
</dbReference>
<protein>
    <submittedName>
        <fullName evidence="1">Uncharacterized protein</fullName>
    </submittedName>
</protein>
<comment type="caution">
    <text evidence="1">The sequence shown here is derived from an EMBL/GenBank/DDBJ whole genome shotgun (WGS) entry which is preliminary data.</text>
</comment>
<sequence length="66" mass="7422">MPTPHIFEPSSKTLYSPIDGTKQLRSLQTDPDVCVALRTTPASPWIAVSSSRRVDTRLWRHEDLGC</sequence>
<proteinExistence type="predicted"/>
<accession>A0A5B7CMD8</accession>
<gene>
    <name evidence="1" type="ORF">E2C01_003460</name>
</gene>
<organism evidence="1 2">
    <name type="scientific">Portunus trituberculatus</name>
    <name type="common">Swimming crab</name>
    <name type="synonym">Neptunus trituberculatus</name>
    <dbReference type="NCBI Taxonomy" id="210409"/>
    <lineage>
        <taxon>Eukaryota</taxon>
        <taxon>Metazoa</taxon>
        <taxon>Ecdysozoa</taxon>
        <taxon>Arthropoda</taxon>
        <taxon>Crustacea</taxon>
        <taxon>Multicrustacea</taxon>
        <taxon>Malacostraca</taxon>
        <taxon>Eumalacostraca</taxon>
        <taxon>Eucarida</taxon>
        <taxon>Decapoda</taxon>
        <taxon>Pleocyemata</taxon>
        <taxon>Brachyura</taxon>
        <taxon>Eubrachyura</taxon>
        <taxon>Portunoidea</taxon>
        <taxon>Portunidae</taxon>
        <taxon>Portuninae</taxon>
        <taxon>Portunus</taxon>
    </lineage>
</organism>
<keyword evidence="2" id="KW-1185">Reference proteome</keyword>
<dbReference type="Proteomes" id="UP000324222">
    <property type="component" value="Unassembled WGS sequence"/>
</dbReference>